<protein>
    <submittedName>
        <fullName evidence="2">LAGLIDADG homing endonuclease</fullName>
    </submittedName>
</protein>
<comment type="caution">
    <text evidence="2">The sequence shown here is derived from an EMBL/GenBank/DDBJ whole genome shotgun (WGS) entry which is preliminary data.</text>
</comment>
<evidence type="ECO:0000313" key="2">
    <source>
        <dbReference type="EMBL" id="KKS32108.1"/>
    </source>
</evidence>
<name>A0A0G1B3M0_9BACT</name>
<dbReference type="SUPFAM" id="SSF55608">
    <property type="entry name" value="Homing endonucleases"/>
    <property type="match status" value="1"/>
</dbReference>
<organism evidence="2 3">
    <name type="scientific">Candidatus Amesbacteria bacterium GW2011_GWA2_42_12</name>
    <dbReference type="NCBI Taxonomy" id="1618356"/>
    <lineage>
        <taxon>Bacteria</taxon>
        <taxon>Candidatus Amesiibacteriota</taxon>
    </lineage>
</organism>
<dbReference type="STRING" id="1618356.UU93_C0010G0008"/>
<proteinExistence type="predicted"/>
<keyword evidence="2" id="KW-0378">Hydrolase</keyword>
<dbReference type="PANTHER" id="PTHR36181">
    <property type="entry name" value="INTRON-ENCODED ENDONUCLEASE AI3-RELATED"/>
    <property type="match status" value="1"/>
</dbReference>
<dbReference type="Proteomes" id="UP000034160">
    <property type="component" value="Unassembled WGS sequence"/>
</dbReference>
<keyword evidence="2" id="KW-0540">Nuclease</keyword>
<dbReference type="Pfam" id="PF00961">
    <property type="entry name" value="LAGLIDADG_1"/>
    <property type="match status" value="1"/>
</dbReference>
<dbReference type="EMBL" id="LCCN01000010">
    <property type="protein sequence ID" value="KKS32108.1"/>
    <property type="molecule type" value="Genomic_DNA"/>
</dbReference>
<dbReference type="GO" id="GO:0004519">
    <property type="term" value="F:endonuclease activity"/>
    <property type="evidence" value="ECO:0007669"/>
    <property type="project" value="UniProtKB-KW"/>
</dbReference>
<dbReference type="PANTHER" id="PTHR36181:SF4">
    <property type="entry name" value="LAGLIDADG ENDONUCLEASE"/>
    <property type="match status" value="1"/>
</dbReference>
<dbReference type="AlphaFoldDB" id="A0A0G1B3M0"/>
<sequence>MLGADNQQERVPKDRVNLNYYLAGFVDGEGSFSVSIRNTGAKRRFGWTIDPFFQVYQHKDNSHILFIFKEVLGCGYVSKKGGNPSCFVYCVDKMGDLLSVIIPFFDTYPLVGEKYQNFLLFREVVIRLSNKEHFTKQGFIEIVKLCFSMNRNGIYRKNSLETILSSLEKSSETIRQTPAREMI</sequence>
<feature type="domain" description="Homing endonuclease LAGLIDADG" evidence="1">
    <location>
        <begin position="22"/>
        <end position="125"/>
    </location>
</feature>
<accession>A0A0G1B3M0</accession>
<dbReference type="InterPro" id="IPR051289">
    <property type="entry name" value="LAGLIDADG_Endonuclease"/>
</dbReference>
<keyword evidence="2" id="KW-0255">Endonuclease</keyword>
<reference evidence="2 3" key="1">
    <citation type="journal article" date="2015" name="Nature">
        <title>rRNA introns, odd ribosomes, and small enigmatic genomes across a large radiation of phyla.</title>
        <authorList>
            <person name="Brown C.T."/>
            <person name="Hug L.A."/>
            <person name="Thomas B.C."/>
            <person name="Sharon I."/>
            <person name="Castelle C.J."/>
            <person name="Singh A."/>
            <person name="Wilkins M.J."/>
            <person name="Williams K.H."/>
            <person name="Banfield J.F."/>
        </authorList>
    </citation>
    <scope>NUCLEOTIDE SEQUENCE [LARGE SCALE GENOMIC DNA]</scope>
</reference>
<evidence type="ECO:0000259" key="1">
    <source>
        <dbReference type="Pfam" id="PF00961"/>
    </source>
</evidence>
<dbReference type="InterPro" id="IPR027434">
    <property type="entry name" value="Homing_endonucl"/>
</dbReference>
<dbReference type="InterPro" id="IPR004860">
    <property type="entry name" value="LAGLIDADG_dom"/>
</dbReference>
<gene>
    <name evidence="2" type="ORF">UU93_C0010G0008</name>
</gene>
<evidence type="ECO:0000313" key="3">
    <source>
        <dbReference type="Proteomes" id="UP000034160"/>
    </source>
</evidence>
<dbReference type="Gene3D" id="3.10.28.10">
    <property type="entry name" value="Homing endonucleases"/>
    <property type="match status" value="1"/>
</dbReference>